<dbReference type="SUPFAM" id="SSF52467">
    <property type="entry name" value="DHS-like NAD/FAD-binding domain"/>
    <property type="match status" value="1"/>
</dbReference>
<gene>
    <name evidence="17" type="ORF">D9613_006758</name>
</gene>
<feature type="active site" description="Proton acceptor" evidence="14">
    <location>
        <position position="332"/>
    </location>
</feature>
<keyword evidence="18" id="KW-1185">Reference proteome</keyword>
<dbReference type="GO" id="GO:0005634">
    <property type="term" value="C:nucleus"/>
    <property type="evidence" value="ECO:0007669"/>
    <property type="project" value="UniProtKB-SubCell"/>
</dbReference>
<dbReference type="InterPro" id="IPR029035">
    <property type="entry name" value="DHS-like_NAD/FAD-binding_dom"/>
</dbReference>
<dbReference type="GO" id="GO:0046872">
    <property type="term" value="F:metal ion binding"/>
    <property type="evidence" value="ECO:0007669"/>
    <property type="project" value="UniProtKB-KW"/>
</dbReference>
<comment type="cofactor">
    <cofactor evidence="1">
        <name>Zn(2+)</name>
        <dbReference type="ChEBI" id="CHEBI:29105"/>
    </cofactor>
</comment>
<feature type="compositionally biased region" description="Polar residues" evidence="15">
    <location>
        <begin position="505"/>
        <end position="520"/>
    </location>
</feature>
<evidence type="ECO:0000256" key="4">
    <source>
        <dbReference type="ARBA" id="ARBA00006924"/>
    </source>
</evidence>
<dbReference type="AlphaFoldDB" id="A0A8H4QHC6"/>
<dbReference type="PANTHER" id="PTHR11085">
    <property type="entry name" value="NAD-DEPENDENT PROTEIN DEACYLASE SIRTUIN-5, MITOCHONDRIAL-RELATED"/>
    <property type="match status" value="1"/>
</dbReference>
<feature type="compositionally biased region" description="Basic and acidic residues" evidence="15">
    <location>
        <begin position="11"/>
        <end position="23"/>
    </location>
</feature>
<feature type="region of interest" description="Disordered" evidence="15">
    <location>
        <begin position="1"/>
        <end position="29"/>
    </location>
</feature>
<keyword evidence="13" id="KW-0539">Nucleus</keyword>
<evidence type="ECO:0000256" key="5">
    <source>
        <dbReference type="ARBA" id="ARBA00022491"/>
    </source>
</evidence>
<comment type="caution">
    <text evidence="17">The sequence shown here is derived from an EMBL/GenBank/DDBJ whole genome shotgun (WGS) entry which is preliminary data.</text>
</comment>
<dbReference type="Gene3D" id="3.40.50.1220">
    <property type="entry name" value="TPP-binding domain"/>
    <property type="match status" value="1"/>
</dbReference>
<dbReference type="Pfam" id="PF04574">
    <property type="entry name" value="DUF592"/>
    <property type="match status" value="1"/>
</dbReference>
<feature type="binding site" evidence="14">
    <location>
        <position position="367"/>
    </location>
    <ligand>
        <name>Zn(2+)</name>
        <dbReference type="ChEBI" id="CHEBI:29105"/>
    </ligand>
</feature>
<evidence type="ECO:0000256" key="3">
    <source>
        <dbReference type="ARBA" id="ARBA00004173"/>
    </source>
</evidence>
<dbReference type="Gene3D" id="3.30.1600.10">
    <property type="entry name" value="SIR2/SIRT2 'Small Domain"/>
    <property type="match status" value="1"/>
</dbReference>
<organism evidence="17 18">
    <name type="scientific">Agrocybe pediades</name>
    <dbReference type="NCBI Taxonomy" id="84607"/>
    <lineage>
        <taxon>Eukaryota</taxon>
        <taxon>Fungi</taxon>
        <taxon>Dikarya</taxon>
        <taxon>Basidiomycota</taxon>
        <taxon>Agaricomycotina</taxon>
        <taxon>Agaricomycetes</taxon>
        <taxon>Agaricomycetidae</taxon>
        <taxon>Agaricales</taxon>
        <taxon>Agaricineae</taxon>
        <taxon>Strophariaceae</taxon>
        <taxon>Agrocybe</taxon>
    </lineage>
</organism>
<feature type="binding site" evidence="14">
    <location>
        <position position="343"/>
    </location>
    <ligand>
        <name>Zn(2+)</name>
        <dbReference type="ChEBI" id="CHEBI:29105"/>
    </ligand>
</feature>
<keyword evidence="7 14" id="KW-0479">Metal-binding</keyword>
<dbReference type="PANTHER" id="PTHR11085:SF9">
    <property type="entry name" value="NAD-DEPENDENT PROTEIN DEACETYLASE SIRTUIN-1"/>
    <property type="match status" value="1"/>
</dbReference>
<keyword evidence="10" id="KW-0520">NAD</keyword>
<keyword evidence="6" id="KW-0808">Transferase</keyword>
<feature type="region of interest" description="Disordered" evidence="15">
    <location>
        <begin position="70"/>
        <end position="125"/>
    </location>
</feature>
<evidence type="ECO:0000256" key="2">
    <source>
        <dbReference type="ARBA" id="ARBA00004123"/>
    </source>
</evidence>
<feature type="compositionally biased region" description="Polar residues" evidence="15">
    <location>
        <begin position="576"/>
        <end position="600"/>
    </location>
</feature>
<feature type="region of interest" description="Disordered" evidence="15">
    <location>
        <begin position="372"/>
        <end position="401"/>
    </location>
</feature>
<dbReference type="InterPro" id="IPR007654">
    <property type="entry name" value="NAD-dep_histone_deAcase_SIR2_N"/>
</dbReference>
<evidence type="ECO:0000259" key="16">
    <source>
        <dbReference type="PROSITE" id="PS50305"/>
    </source>
</evidence>
<evidence type="ECO:0000256" key="11">
    <source>
        <dbReference type="ARBA" id="ARBA00023128"/>
    </source>
</evidence>
<keyword evidence="9" id="KW-0805">Transcription regulation</keyword>
<feature type="binding site" evidence="14">
    <location>
        <position position="364"/>
    </location>
    <ligand>
        <name>Zn(2+)</name>
        <dbReference type="ChEBI" id="CHEBI:29105"/>
    </ligand>
</feature>
<evidence type="ECO:0000256" key="12">
    <source>
        <dbReference type="ARBA" id="ARBA00023163"/>
    </source>
</evidence>
<evidence type="ECO:0000256" key="8">
    <source>
        <dbReference type="ARBA" id="ARBA00022833"/>
    </source>
</evidence>
<feature type="region of interest" description="Disordered" evidence="15">
    <location>
        <begin position="576"/>
        <end position="616"/>
    </location>
</feature>
<evidence type="ECO:0000256" key="1">
    <source>
        <dbReference type="ARBA" id="ARBA00001947"/>
    </source>
</evidence>
<comment type="subcellular location">
    <subcellularLocation>
        <location evidence="3">Mitochondrion</location>
    </subcellularLocation>
    <subcellularLocation>
        <location evidence="2">Nucleus</location>
    </subcellularLocation>
</comment>
<dbReference type="InterPro" id="IPR026591">
    <property type="entry name" value="Sirtuin_cat_small_dom_sf"/>
</dbReference>
<feature type="compositionally biased region" description="Basic and acidic residues" evidence="15">
    <location>
        <begin position="84"/>
        <end position="104"/>
    </location>
</feature>
<keyword evidence="5" id="KW-0678">Repressor</keyword>
<evidence type="ECO:0000256" key="10">
    <source>
        <dbReference type="ARBA" id="ARBA00023027"/>
    </source>
</evidence>
<evidence type="ECO:0000313" key="17">
    <source>
        <dbReference type="EMBL" id="KAF4610761.1"/>
    </source>
</evidence>
<dbReference type="Proteomes" id="UP000521872">
    <property type="component" value="Unassembled WGS sequence"/>
</dbReference>
<keyword evidence="8 14" id="KW-0862">Zinc</keyword>
<feature type="compositionally biased region" description="Basic residues" evidence="15">
    <location>
        <begin position="376"/>
        <end position="386"/>
    </location>
</feature>
<dbReference type="GO" id="GO:0046970">
    <property type="term" value="F:histone H4K16 deacetylase activity, NAD-dependent"/>
    <property type="evidence" value="ECO:0007669"/>
    <property type="project" value="TreeGrafter"/>
</dbReference>
<comment type="similarity">
    <text evidence="4">Belongs to the sirtuin family. Class I subfamily.</text>
</comment>
<dbReference type="EMBL" id="JAACJL010000058">
    <property type="protein sequence ID" value="KAF4610761.1"/>
    <property type="molecule type" value="Genomic_DNA"/>
</dbReference>
<evidence type="ECO:0000313" key="18">
    <source>
        <dbReference type="Proteomes" id="UP000521872"/>
    </source>
</evidence>
<proteinExistence type="inferred from homology"/>
<dbReference type="InterPro" id="IPR003000">
    <property type="entry name" value="Sirtuin"/>
</dbReference>
<dbReference type="GO" id="GO:0070403">
    <property type="term" value="F:NAD+ binding"/>
    <property type="evidence" value="ECO:0007669"/>
    <property type="project" value="InterPro"/>
</dbReference>
<dbReference type="PROSITE" id="PS50305">
    <property type="entry name" value="SIRTUIN"/>
    <property type="match status" value="1"/>
</dbReference>
<accession>A0A8H4QHC6</accession>
<dbReference type="InterPro" id="IPR050134">
    <property type="entry name" value="NAD-dep_sirtuin_deacylases"/>
</dbReference>
<sequence length="616" mass="68739">MSTGKVSITLDSEHTVHESEHTDALGPQNQQRIIASNEILARQVQAFLEASEDVDADIETIEDILEVLNFDESEDNATADADAPDTHHDHEEDSHDEESHDGHDMSMSFLRSHHDTSSSQENDVWSKQEVKQMTHLLKERGSSTFIEEYVKTRNIPILKLLDAFKIHLCPELQNRKPKTMLYFLRVALAHVLRKRDKLPQYNTIQDAVDLIRKSQRILILTGAGININEAFAGVSCGIPDFRSRDGLYSSLKTKGEYDLDDPQQMFDINYFRENPSVFYSFASQIYPSNFVPSPCHRFIKLIEDKGKLLRNHTQNIDTLETLAGVKKVLQCHGSFATASCLLCRQRVPGTEIEADILNHKVPLCKSCNPTPTAPIKPKKTSKKKAKGQWDSDVEDESDAPEYPAGIMKPDITFFGEKLTDDFDHSLAEDRWNVDLLLVIGTSLKVSPVAEILSHLPHSIPQILINKTPIRHINPDIVLLGNADNVVLHLCKELGWELPLPPEPVQTATPNPSVTRSQPPRRNTKKRPTSGDDSDATSSQTPPPPPERVGDSHVWLFEGAEGGRWLHDLKRRLGIAKSTTSSAAPSGYNTRQSTPATSSPAGKNGDARREAKKARIA</sequence>
<protein>
    <recommendedName>
        <fullName evidence="16">Deacetylase sirtuin-type domain-containing protein</fullName>
    </recommendedName>
</protein>
<evidence type="ECO:0000256" key="14">
    <source>
        <dbReference type="PROSITE-ProRule" id="PRU00236"/>
    </source>
</evidence>
<keyword evidence="11" id="KW-0496">Mitochondrion</keyword>
<dbReference type="GO" id="GO:0005739">
    <property type="term" value="C:mitochondrion"/>
    <property type="evidence" value="ECO:0007669"/>
    <property type="project" value="UniProtKB-SubCell"/>
</dbReference>
<feature type="domain" description="Deacetylase sirtuin-type" evidence="16">
    <location>
        <begin position="197"/>
        <end position="496"/>
    </location>
</feature>
<evidence type="ECO:0000256" key="7">
    <source>
        <dbReference type="ARBA" id="ARBA00022723"/>
    </source>
</evidence>
<evidence type="ECO:0000256" key="13">
    <source>
        <dbReference type="ARBA" id="ARBA00023242"/>
    </source>
</evidence>
<keyword evidence="12" id="KW-0804">Transcription</keyword>
<evidence type="ECO:0000256" key="6">
    <source>
        <dbReference type="ARBA" id="ARBA00022679"/>
    </source>
</evidence>
<feature type="binding site" evidence="14">
    <location>
        <position position="340"/>
    </location>
    <ligand>
        <name>Zn(2+)</name>
        <dbReference type="ChEBI" id="CHEBI:29105"/>
    </ligand>
</feature>
<name>A0A8H4QHC6_9AGAR</name>
<evidence type="ECO:0000256" key="15">
    <source>
        <dbReference type="SAM" id="MobiDB-lite"/>
    </source>
</evidence>
<evidence type="ECO:0000256" key="9">
    <source>
        <dbReference type="ARBA" id="ARBA00023015"/>
    </source>
</evidence>
<feature type="region of interest" description="Disordered" evidence="15">
    <location>
        <begin position="500"/>
        <end position="550"/>
    </location>
</feature>
<reference evidence="17 18" key="1">
    <citation type="submission" date="2019-12" db="EMBL/GenBank/DDBJ databases">
        <authorList>
            <person name="Floudas D."/>
            <person name="Bentzer J."/>
            <person name="Ahren D."/>
            <person name="Johansson T."/>
            <person name="Persson P."/>
            <person name="Tunlid A."/>
        </authorList>
    </citation>
    <scope>NUCLEOTIDE SEQUENCE [LARGE SCALE GENOMIC DNA]</scope>
    <source>
        <strain evidence="17 18">CBS 102.39</strain>
    </source>
</reference>
<dbReference type="Pfam" id="PF02146">
    <property type="entry name" value="SIR2"/>
    <property type="match status" value="1"/>
</dbReference>
<dbReference type="InterPro" id="IPR026590">
    <property type="entry name" value="Ssirtuin_cat_dom"/>
</dbReference>
<feature type="compositionally biased region" description="Polar residues" evidence="15">
    <location>
        <begin position="1"/>
        <end position="10"/>
    </location>
</feature>